<proteinExistence type="predicted"/>
<dbReference type="RefSeq" id="WP_013353853.1">
    <property type="nucleotide sequence ID" value="NC_014551.1"/>
</dbReference>
<evidence type="ECO:0000313" key="2">
    <source>
        <dbReference type="Proteomes" id="UP000006562"/>
    </source>
</evidence>
<dbReference type="EMBL" id="FN597644">
    <property type="protein sequence ID" value="CBI44585.1"/>
    <property type="molecule type" value="Genomic_DNA"/>
</dbReference>
<dbReference type="AlphaFoldDB" id="A0A9P1JKG1"/>
<name>A0A9P1JKG1_BACAS</name>
<evidence type="ECO:0000313" key="1">
    <source>
        <dbReference type="EMBL" id="CBI44585.1"/>
    </source>
</evidence>
<organism evidence="1 2">
    <name type="scientific">Bacillus amyloliquefaciens (strain ATCC 23350 / DSM 7 / BCRC 11601 / CCUG 28519 / NBRC 15535 / NRRL B-14393 / F)</name>
    <dbReference type="NCBI Taxonomy" id="692420"/>
    <lineage>
        <taxon>Bacteria</taxon>
        <taxon>Bacillati</taxon>
        <taxon>Bacillota</taxon>
        <taxon>Bacilli</taxon>
        <taxon>Bacillales</taxon>
        <taxon>Bacillaceae</taxon>
        <taxon>Bacillus</taxon>
        <taxon>Bacillus amyloliquefaciens group</taxon>
    </lineage>
</organism>
<accession>A0A9P1JKG1</accession>
<reference evidence="2" key="2">
    <citation type="journal article" date="2011" name="J. Biotechnol.">
        <title>Genome sequence of B. amyloliquefaciens type strain DSM7(T) reveals differences to plant-associated B. amyloliquefaciens FZB42.</title>
        <authorList>
            <person name="Ruckert C."/>
            <person name="Blom J."/>
            <person name="Chen X."/>
            <person name="Reva O."/>
            <person name="Borriss R."/>
        </authorList>
    </citation>
    <scope>NUCLEOTIDE SEQUENCE [LARGE SCALE GENOMIC DNA]</scope>
    <source>
        <strain evidence="2">DSM 7</strain>
    </source>
</reference>
<dbReference type="Proteomes" id="UP000006562">
    <property type="component" value="Chromosome"/>
</dbReference>
<keyword evidence="2" id="KW-1185">Reference proteome</keyword>
<protein>
    <recommendedName>
        <fullName evidence="3">Cytoplasmic protein</fullName>
    </recommendedName>
</protein>
<reference evidence="1 2" key="1">
    <citation type="journal article" date="2011" name="Int. J. Syst. Evol. Microbiol.">
        <title>Relationship of Bacillus amyloliquefaciens clades associated with strains DSM 7T and FZB42T: a proposal for Bacillus amyloliquefaciens subsp. amyloliquefaciens subsp. nov. and Bacillus amyloliquefaciens subsp. plantarum subsp. nov. based on complete genome sequence comparisons.</title>
        <authorList>
            <person name="Borriss R."/>
            <person name="Chen X.H."/>
            <person name="Rueckert C."/>
            <person name="Blom J."/>
            <person name="Becker A."/>
            <person name="Baumgarth B."/>
            <person name="Fan B."/>
            <person name="Pukall R."/>
            <person name="Schumann P."/>
            <person name="Sproer C."/>
            <person name="Junge H."/>
            <person name="Vater J."/>
            <person name="Puhler A."/>
            <person name="Klenk H.P."/>
        </authorList>
    </citation>
    <scope>NUCLEOTIDE SEQUENCE [LARGE SCALE GENOMIC DNA]</scope>
    <source>
        <strain evidence="2">DSM 7</strain>
    </source>
</reference>
<sequence length="161" mass="18806">MNFGKYHNLAEEVIEFSKTFKPIKSVNVSNFIKIINDQKQAEYLAYEEVYGEDEYTWKDIREIEMSEVWGRFYELEDNQKPENIDSLLDIFSENIRSASTGYNAFFEDIVADLNNCAINRAINGNTNNFFEKVFEIYKAGYFPCGWNGDYPNGTFIAMNKD</sequence>
<gene>
    <name evidence="1" type="primary">RBAM_033320</name>
    <name evidence="1" type="ordered locus">BAMF_3459</name>
</gene>
<dbReference type="KEGG" id="bao:BAMF_3459"/>
<evidence type="ECO:0008006" key="3">
    <source>
        <dbReference type="Google" id="ProtNLM"/>
    </source>
</evidence>